<dbReference type="InterPro" id="IPR053151">
    <property type="entry name" value="RNase_H-like"/>
</dbReference>
<reference evidence="2" key="1">
    <citation type="submission" date="2015-10" db="EMBL/GenBank/DDBJ databases">
        <authorList>
            <person name="Martinez-Garcia P.J."/>
            <person name="Crepeau M.W."/>
            <person name="Puiu D."/>
            <person name="Gonzalez-Ibeas D."/>
            <person name="Whalen J."/>
            <person name="Stevens K."/>
            <person name="Paul R."/>
            <person name="Butterfield T."/>
            <person name="Britton M."/>
            <person name="Reagan R."/>
            <person name="Chakraborty S."/>
            <person name="Walawage S.L."/>
            <person name="Vasquez-Gross H.A."/>
            <person name="Cardeno C."/>
            <person name="Famula R."/>
            <person name="Pratt K."/>
            <person name="Kuruganti S."/>
            <person name="Aradhya M.K."/>
            <person name="Leslie C.A."/>
            <person name="Dandekar A.M."/>
            <person name="Salzberg S.L."/>
            <person name="Wegrzyn J.L."/>
            <person name="Langley C.H."/>
            <person name="Neale D.B."/>
        </authorList>
    </citation>
    <scope>NUCLEOTIDE SEQUENCE</scope>
    <source>
        <tissue evidence="2">Leaves</tissue>
    </source>
</reference>
<protein>
    <recommendedName>
        <fullName evidence="1">RNase H type-1 domain-containing protein</fullName>
    </recommendedName>
</protein>
<gene>
    <name evidence="2" type="ORF">F2P56_018627</name>
</gene>
<dbReference type="PANTHER" id="PTHR47723">
    <property type="entry name" value="OS05G0353850 PROTEIN"/>
    <property type="match status" value="1"/>
</dbReference>
<dbReference type="Pfam" id="PF13456">
    <property type="entry name" value="RVT_3"/>
    <property type="match status" value="1"/>
</dbReference>
<dbReference type="EMBL" id="LIHL02000008">
    <property type="protein sequence ID" value="KAF5462639.1"/>
    <property type="molecule type" value="Genomic_DNA"/>
</dbReference>
<dbReference type="SUPFAM" id="SSF53098">
    <property type="entry name" value="Ribonuclease H-like"/>
    <property type="match status" value="1"/>
</dbReference>
<dbReference type="Gramene" id="Jr08_13660_p1">
    <property type="protein sequence ID" value="cds.Jr08_13660_p1"/>
    <property type="gene ID" value="Jr08_13660"/>
</dbReference>
<dbReference type="InterPro" id="IPR002156">
    <property type="entry name" value="RNaseH_domain"/>
</dbReference>
<dbReference type="Gene3D" id="3.30.420.10">
    <property type="entry name" value="Ribonuclease H-like superfamily/Ribonuclease H"/>
    <property type="match status" value="1"/>
</dbReference>
<evidence type="ECO:0000313" key="2">
    <source>
        <dbReference type="EMBL" id="KAF5462639.1"/>
    </source>
</evidence>
<feature type="domain" description="RNase H type-1" evidence="1">
    <location>
        <begin position="3"/>
        <end position="95"/>
    </location>
</feature>
<dbReference type="InterPro" id="IPR012337">
    <property type="entry name" value="RNaseH-like_sf"/>
</dbReference>
<organism evidence="2 3">
    <name type="scientific">Juglans regia</name>
    <name type="common">English walnut</name>
    <dbReference type="NCBI Taxonomy" id="51240"/>
    <lineage>
        <taxon>Eukaryota</taxon>
        <taxon>Viridiplantae</taxon>
        <taxon>Streptophyta</taxon>
        <taxon>Embryophyta</taxon>
        <taxon>Tracheophyta</taxon>
        <taxon>Spermatophyta</taxon>
        <taxon>Magnoliopsida</taxon>
        <taxon>eudicotyledons</taxon>
        <taxon>Gunneridae</taxon>
        <taxon>Pentapetalae</taxon>
        <taxon>rosids</taxon>
        <taxon>fabids</taxon>
        <taxon>Fagales</taxon>
        <taxon>Juglandaceae</taxon>
        <taxon>Juglans</taxon>
    </lineage>
</organism>
<dbReference type="InterPro" id="IPR036397">
    <property type="entry name" value="RNaseH_sf"/>
</dbReference>
<dbReference type="Proteomes" id="UP000619265">
    <property type="component" value="Unassembled WGS sequence"/>
</dbReference>
<dbReference type="PANTHER" id="PTHR47723:SF19">
    <property type="entry name" value="POLYNUCLEOTIDYL TRANSFERASE, RIBONUCLEASE H-LIKE SUPERFAMILY PROTEIN"/>
    <property type="match status" value="1"/>
</dbReference>
<dbReference type="GO" id="GO:0004523">
    <property type="term" value="F:RNA-DNA hybrid ribonuclease activity"/>
    <property type="evidence" value="ECO:0007669"/>
    <property type="project" value="InterPro"/>
</dbReference>
<evidence type="ECO:0000259" key="1">
    <source>
        <dbReference type="Pfam" id="PF13456"/>
    </source>
</evidence>
<evidence type="ECO:0000313" key="3">
    <source>
        <dbReference type="Proteomes" id="UP000619265"/>
    </source>
</evidence>
<proteinExistence type="predicted"/>
<sequence>MKFAFAARLGRGTNTNAELRALLLGLRRCRELGVDNIILELDSLLVVNWLKDGKCSLWYLEDFWDEIIGILSNLNCRVQHVFREGNTGADFLARMGSSGCNEEWLSHENIPMLLKGILRTDHSNLPYLHKYKKSD</sequence>
<name>A0A833X6K2_JUGRE</name>
<accession>A0A833X6K2</accession>
<dbReference type="GO" id="GO:0003676">
    <property type="term" value="F:nucleic acid binding"/>
    <property type="evidence" value="ECO:0007669"/>
    <property type="project" value="InterPro"/>
</dbReference>
<reference evidence="2" key="2">
    <citation type="submission" date="2020-03" db="EMBL/GenBank/DDBJ databases">
        <title>Walnut 2.0.</title>
        <authorList>
            <person name="Marrano A."/>
            <person name="Britton M."/>
            <person name="Zimin A.V."/>
            <person name="Zaini P.A."/>
            <person name="Workman R."/>
            <person name="Puiu D."/>
            <person name="Bianco L."/>
            <person name="Allen B.J."/>
            <person name="Troggio M."/>
            <person name="Leslie C.A."/>
            <person name="Timp W."/>
            <person name="Dendekar A."/>
            <person name="Salzberg S.L."/>
            <person name="Neale D.B."/>
        </authorList>
    </citation>
    <scope>NUCLEOTIDE SEQUENCE</scope>
    <source>
        <tissue evidence="2">Leaves</tissue>
    </source>
</reference>
<dbReference type="AlphaFoldDB" id="A0A833X6K2"/>
<comment type="caution">
    <text evidence="2">The sequence shown here is derived from an EMBL/GenBank/DDBJ whole genome shotgun (WGS) entry which is preliminary data.</text>
</comment>